<dbReference type="PANTHER" id="PTHR30042:SF2">
    <property type="entry name" value="POTASSIUM-TRANSPORTING ATPASE KDPC SUBUNIT"/>
    <property type="match status" value="1"/>
</dbReference>
<dbReference type="Proteomes" id="UP000000716">
    <property type="component" value="Chromosome"/>
</dbReference>
<sequence length="163" mass="17421">MSSIKQAGIVVSLTMVLCGVAYPLALTVAGQALFPSQAEGSLIERDGEQIGSKWIAQPFVSEDYFHGRPTAVDQLTGQSGGDNMAESNPDRPKHNPELPGAIETSGSGLDPHISMEHAMSQVERISDARSVAADNIEKVIRETADGEPYVNVLMMNLALDELN</sequence>
<gene>
    <name evidence="12" type="ordered locus">EAT1b_1248</name>
</gene>
<dbReference type="AlphaFoldDB" id="C4KYL2"/>
<evidence type="ECO:0000256" key="3">
    <source>
        <dbReference type="ARBA" id="ARBA00022538"/>
    </source>
</evidence>
<keyword evidence="8" id="KW-1133">Transmembrane helix</keyword>
<evidence type="ECO:0000256" key="10">
    <source>
        <dbReference type="ARBA" id="ARBA00023136"/>
    </source>
</evidence>
<evidence type="ECO:0000313" key="12">
    <source>
        <dbReference type="EMBL" id="ACQ70175.1"/>
    </source>
</evidence>
<evidence type="ECO:0000256" key="6">
    <source>
        <dbReference type="ARBA" id="ARBA00022840"/>
    </source>
</evidence>
<dbReference type="GO" id="GO:0016020">
    <property type="term" value="C:membrane"/>
    <property type="evidence" value="ECO:0007669"/>
    <property type="project" value="InterPro"/>
</dbReference>
<evidence type="ECO:0000256" key="2">
    <source>
        <dbReference type="ARBA" id="ARBA00022475"/>
    </source>
</evidence>
<evidence type="ECO:0000256" key="4">
    <source>
        <dbReference type="ARBA" id="ARBA00022692"/>
    </source>
</evidence>
<dbReference type="HOGENOM" id="CLU_077094_2_0_9"/>
<evidence type="ECO:0000256" key="9">
    <source>
        <dbReference type="ARBA" id="ARBA00023065"/>
    </source>
</evidence>
<keyword evidence="4" id="KW-0812">Transmembrane</keyword>
<feature type="region of interest" description="Disordered" evidence="11">
    <location>
        <begin position="71"/>
        <end position="104"/>
    </location>
</feature>
<organism evidence="12 13">
    <name type="scientific">Exiguobacterium sp. (strain ATCC BAA-1283 / AT1b)</name>
    <dbReference type="NCBI Taxonomy" id="360911"/>
    <lineage>
        <taxon>Bacteria</taxon>
        <taxon>Bacillati</taxon>
        <taxon>Bacillota</taxon>
        <taxon>Bacilli</taxon>
        <taxon>Bacillales</taxon>
        <taxon>Bacillales Family XII. Incertae Sedis</taxon>
        <taxon>Exiguobacterium</taxon>
    </lineage>
</organism>
<keyword evidence="1" id="KW-0813">Transport</keyword>
<name>C4KYL2_EXISA</name>
<protein>
    <submittedName>
        <fullName evidence="12">Potassium-transporting ATPase</fullName>
        <ecNumber evidence="12">3.6.3.12</ecNumber>
    </submittedName>
</protein>
<evidence type="ECO:0000256" key="11">
    <source>
        <dbReference type="SAM" id="MobiDB-lite"/>
    </source>
</evidence>
<dbReference type="OrthoDB" id="9809491at2"/>
<keyword evidence="10" id="KW-0472">Membrane</keyword>
<evidence type="ECO:0000256" key="8">
    <source>
        <dbReference type="ARBA" id="ARBA00022989"/>
    </source>
</evidence>
<dbReference type="GO" id="GO:0016787">
    <property type="term" value="F:hydrolase activity"/>
    <property type="evidence" value="ECO:0007669"/>
    <property type="project" value="UniProtKB-KW"/>
</dbReference>
<proteinExistence type="predicted"/>
<keyword evidence="3" id="KW-0633">Potassium transport</keyword>
<dbReference type="PANTHER" id="PTHR30042">
    <property type="entry name" value="POTASSIUM-TRANSPORTING ATPASE C CHAIN"/>
    <property type="match status" value="1"/>
</dbReference>
<evidence type="ECO:0000256" key="1">
    <source>
        <dbReference type="ARBA" id="ARBA00022448"/>
    </source>
</evidence>
<dbReference type="EC" id="3.6.3.12" evidence="12"/>
<dbReference type="GO" id="GO:0008556">
    <property type="term" value="F:P-type potassium transmembrane transporter activity"/>
    <property type="evidence" value="ECO:0007669"/>
    <property type="project" value="InterPro"/>
</dbReference>
<dbReference type="Pfam" id="PF02669">
    <property type="entry name" value="KdpC"/>
    <property type="match status" value="1"/>
</dbReference>
<dbReference type="STRING" id="360911.EAT1b_1248"/>
<keyword evidence="5" id="KW-0547">Nucleotide-binding</keyword>
<dbReference type="EMBL" id="CP001615">
    <property type="protein sequence ID" value="ACQ70175.1"/>
    <property type="molecule type" value="Genomic_DNA"/>
</dbReference>
<evidence type="ECO:0000256" key="7">
    <source>
        <dbReference type="ARBA" id="ARBA00022958"/>
    </source>
</evidence>
<reference evidence="12 13" key="1">
    <citation type="journal article" date="2011" name="J. Bacteriol.">
        <title>Complete genome sequence of the Thermophilic Bacterium Exiguobacterium sp. AT1b.</title>
        <authorList>
            <person name="Vishnivetskaya T.A."/>
            <person name="Lucas S."/>
            <person name="Copeland A."/>
            <person name="Lapidus A."/>
            <person name="Glavina Del Rio T."/>
            <person name="Dalin E."/>
            <person name="Tice H."/>
            <person name="Bruce D.C."/>
            <person name="Goodwin L.A."/>
            <person name="Pitluck S."/>
            <person name="Saunders E."/>
            <person name="Brettin T."/>
            <person name="Detter C."/>
            <person name="Han C."/>
            <person name="Larimer F."/>
            <person name="Land M.L."/>
            <person name="Hauser L.J."/>
            <person name="Kyrpides N.C."/>
            <person name="Ovchinnikova G."/>
            <person name="Kathariou S."/>
            <person name="Ramaley R.F."/>
            <person name="Rodrigues D.F."/>
            <person name="Hendrix C."/>
            <person name="Richardson P."/>
            <person name="Tiedje J.M."/>
        </authorList>
    </citation>
    <scope>NUCLEOTIDE SEQUENCE [LARGE SCALE GENOMIC DNA]</scope>
    <source>
        <strain evidence="13">ATCC BAA-1283 / AT1b</strain>
    </source>
</reference>
<dbReference type="RefSeq" id="WP_012727294.1">
    <property type="nucleotide sequence ID" value="NC_012673.1"/>
</dbReference>
<accession>C4KYL2</accession>
<dbReference type="GO" id="GO:0005524">
    <property type="term" value="F:ATP binding"/>
    <property type="evidence" value="ECO:0007669"/>
    <property type="project" value="UniProtKB-KW"/>
</dbReference>
<dbReference type="KEGG" id="eat:EAT1b_1248"/>
<keyword evidence="7" id="KW-0630">Potassium</keyword>
<keyword evidence="9" id="KW-0406">Ion transport</keyword>
<evidence type="ECO:0000313" key="13">
    <source>
        <dbReference type="Proteomes" id="UP000000716"/>
    </source>
</evidence>
<dbReference type="eggNOG" id="COG2156">
    <property type="taxonomic scope" value="Bacteria"/>
</dbReference>
<keyword evidence="13" id="KW-1185">Reference proteome</keyword>
<keyword evidence="6" id="KW-0067">ATP-binding</keyword>
<keyword evidence="12" id="KW-0378">Hydrolase</keyword>
<dbReference type="InterPro" id="IPR003820">
    <property type="entry name" value="KdpC"/>
</dbReference>
<keyword evidence="2" id="KW-1003">Cell membrane</keyword>
<dbReference type="PIRSF" id="PIRSF001296">
    <property type="entry name" value="K_ATPase_KdpC"/>
    <property type="match status" value="1"/>
</dbReference>
<evidence type="ECO:0000256" key="5">
    <source>
        <dbReference type="ARBA" id="ARBA00022741"/>
    </source>
</evidence>